<organism evidence="1 2">
    <name type="scientific">Saccharomonospora amisosensis</name>
    <dbReference type="NCBI Taxonomy" id="1128677"/>
    <lineage>
        <taxon>Bacteria</taxon>
        <taxon>Bacillati</taxon>
        <taxon>Actinomycetota</taxon>
        <taxon>Actinomycetes</taxon>
        <taxon>Pseudonocardiales</taxon>
        <taxon>Pseudonocardiaceae</taxon>
        <taxon>Saccharomonospora</taxon>
    </lineage>
</organism>
<dbReference type="AlphaFoldDB" id="A0A7X5ZNW1"/>
<dbReference type="Proteomes" id="UP000545493">
    <property type="component" value="Unassembled WGS sequence"/>
</dbReference>
<protein>
    <submittedName>
        <fullName evidence="1">Putative transcriptional regulator</fullName>
    </submittedName>
</protein>
<sequence>MNGHGGYGVEPDELKKLEGILGDASDALDMVDFPQRASLEGFLTTQEVSRYENVEETVEETVLALTEFVDKRYPAVVDAMHDFIARAHVTITTTAEGVAKAGADYQITEDQVEEWLRKHDPN</sequence>
<name>A0A7X5ZNW1_9PSEU</name>
<dbReference type="EMBL" id="JAAOYM010000001">
    <property type="protein sequence ID" value="NIJ10077.1"/>
    <property type="molecule type" value="Genomic_DNA"/>
</dbReference>
<reference evidence="1 2" key="1">
    <citation type="submission" date="2020-03" db="EMBL/GenBank/DDBJ databases">
        <title>Sequencing the genomes of 1000 actinobacteria strains.</title>
        <authorList>
            <person name="Klenk H.-P."/>
        </authorList>
    </citation>
    <scope>NUCLEOTIDE SEQUENCE [LARGE SCALE GENOMIC DNA]</scope>
    <source>
        <strain evidence="1 2">DSM 45685</strain>
    </source>
</reference>
<evidence type="ECO:0000313" key="2">
    <source>
        <dbReference type="Proteomes" id="UP000545493"/>
    </source>
</evidence>
<comment type="caution">
    <text evidence="1">The sequence shown here is derived from an EMBL/GenBank/DDBJ whole genome shotgun (WGS) entry which is preliminary data.</text>
</comment>
<proteinExistence type="predicted"/>
<gene>
    <name evidence="1" type="ORF">FHU38_000421</name>
</gene>
<accession>A0A7X5ZNW1</accession>
<evidence type="ECO:0000313" key="1">
    <source>
        <dbReference type="EMBL" id="NIJ10077.1"/>
    </source>
</evidence>
<dbReference type="RefSeq" id="WP_167165952.1">
    <property type="nucleotide sequence ID" value="NZ_JAAOYM010000001.1"/>
</dbReference>
<keyword evidence="2" id="KW-1185">Reference proteome</keyword>